<keyword evidence="5" id="KW-1185">Reference proteome</keyword>
<dbReference type="EMBL" id="JARXHW010000034">
    <property type="protein sequence ID" value="MDQ8208561.1"/>
    <property type="molecule type" value="Genomic_DNA"/>
</dbReference>
<dbReference type="PANTHER" id="PTHR43818">
    <property type="entry name" value="BCDNA.GH03377"/>
    <property type="match status" value="1"/>
</dbReference>
<dbReference type="Gene3D" id="3.40.50.720">
    <property type="entry name" value="NAD(P)-binding Rossmann-like Domain"/>
    <property type="match status" value="1"/>
</dbReference>
<keyword evidence="1" id="KW-0560">Oxidoreductase</keyword>
<evidence type="ECO:0000259" key="3">
    <source>
        <dbReference type="Pfam" id="PF02894"/>
    </source>
</evidence>
<evidence type="ECO:0000313" key="4">
    <source>
        <dbReference type="EMBL" id="MDQ8208561.1"/>
    </source>
</evidence>
<dbReference type="RefSeq" id="WP_308951183.1">
    <property type="nucleotide sequence ID" value="NZ_JARXHW010000034.1"/>
</dbReference>
<organism evidence="4 5">
    <name type="scientific">Thalassobacterium maritimum</name>
    <dbReference type="NCBI Taxonomy" id="3041265"/>
    <lineage>
        <taxon>Bacteria</taxon>
        <taxon>Pseudomonadati</taxon>
        <taxon>Verrucomicrobiota</taxon>
        <taxon>Opitutia</taxon>
        <taxon>Puniceicoccales</taxon>
        <taxon>Coraliomargaritaceae</taxon>
        <taxon>Thalassobacterium</taxon>
    </lineage>
</organism>
<dbReference type="PANTHER" id="PTHR43818:SF11">
    <property type="entry name" value="BCDNA.GH03377"/>
    <property type="match status" value="1"/>
</dbReference>
<accession>A0ABU1AWN1</accession>
<protein>
    <submittedName>
        <fullName evidence="4">Gfo/Idh/MocA family oxidoreductase</fullName>
    </submittedName>
</protein>
<name>A0ABU1AWN1_9BACT</name>
<feature type="domain" description="Gfo/Idh/MocA-like oxidoreductase N-terminal" evidence="2">
    <location>
        <begin position="28"/>
        <end position="132"/>
    </location>
</feature>
<dbReference type="SUPFAM" id="SSF51735">
    <property type="entry name" value="NAD(P)-binding Rossmann-fold domains"/>
    <property type="match status" value="1"/>
</dbReference>
<dbReference type="InterPro" id="IPR004104">
    <property type="entry name" value="Gfo/Idh/MocA-like_OxRdtase_C"/>
</dbReference>
<sequence length="374" mass="41565">MKTPTPKIKIGFMGLRPSRFGIRGFAVPNEADELVPIPGIEFTALADINAESGQAAKELFGFKRAYTDYREMLKNEDLDAVVITLPTSLHKQATLDCLAANVHVLCDKPPANDYEEMLEIAAAVERSDKQYMFIRQSRFSAVAQATRQCIQAGKLGNVYAGETKWIRTRGAQVRGDTWRTNKEKGGGVLIDLGIHGLDLLWYCMGNPTPVEVTASETPAFKQFAPDPEQYTADDNFFFWIRFENEAIIQGSFAFGMNQVGPKGWKKPELDYSDEWQVNQICGTQGGIDIVGGKLITGSSTDFELSQLPVDPALEGINPMITQAKHFVECIQQNKKPQNSIEQAVQLMKMLSALSKSAEMKRTIRLDELLTSTEN</sequence>
<dbReference type="Pfam" id="PF02894">
    <property type="entry name" value="GFO_IDH_MocA_C"/>
    <property type="match status" value="1"/>
</dbReference>
<dbReference type="SUPFAM" id="SSF55347">
    <property type="entry name" value="Glyceraldehyde-3-phosphate dehydrogenase-like, C-terminal domain"/>
    <property type="match status" value="1"/>
</dbReference>
<proteinExistence type="predicted"/>
<evidence type="ECO:0000313" key="5">
    <source>
        <dbReference type="Proteomes" id="UP001225316"/>
    </source>
</evidence>
<feature type="domain" description="Gfo/Idh/MocA-like oxidoreductase C-terminal" evidence="3">
    <location>
        <begin position="147"/>
        <end position="364"/>
    </location>
</feature>
<dbReference type="InterPro" id="IPR050463">
    <property type="entry name" value="Gfo/Idh/MocA_oxidrdct_glycsds"/>
</dbReference>
<dbReference type="Pfam" id="PF01408">
    <property type="entry name" value="GFO_IDH_MocA"/>
    <property type="match status" value="1"/>
</dbReference>
<gene>
    <name evidence="4" type="ORF">QEH52_13635</name>
</gene>
<reference evidence="4 5" key="1">
    <citation type="submission" date="2023-04" db="EMBL/GenBank/DDBJ databases">
        <title>A novel bacteria isolated from coastal sediment.</title>
        <authorList>
            <person name="Liu X.-J."/>
            <person name="Du Z.-J."/>
        </authorList>
    </citation>
    <scope>NUCLEOTIDE SEQUENCE [LARGE SCALE GENOMIC DNA]</scope>
    <source>
        <strain evidence="4 5">SDUM461003</strain>
    </source>
</reference>
<evidence type="ECO:0000256" key="1">
    <source>
        <dbReference type="ARBA" id="ARBA00023002"/>
    </source>
</evidence>
<evidence type="ECO:0000259" key="2">
    <source>
        <dbReference type="Pfam" id="PF01408"/>
    </source>
</evidence>
<dbReference type="Proteomes" id="UP001225316">
    <property type="component" value="Unassembled WGS sequence"/>
</dbReference>
<dbReference type="Gene3D" id="3.30.360.10">
    <property type="entry name" value="Dihydrodipicolinate Reductase, domain 2"/>
    <property type="match status" value="1"/>
</dbReference>
<dbReference type="InterPro" id="IPR000683">
    <property type="entry name" value="Gfo/Idh/MocA-like_OxRdtase_N"/>
</dbReference>
<dbReference type="InterPro" id="IPR036291">
    <property type="entry name" value="NAD(P)-bd_dom_sf"/>
</dbReference>
<comment type="caution">
    <text evidence="4">The sequence shown here is derived from an EMBL/GenBank/DDBJ whole genome shotgun (WGS) entry which is preliminary data.</text>
</comment>